<evidence type="ECO:0008006" key="4">
    <source>
        <dbReference type="Google" id="ProtNLM"/>
    </source>
</evidence>
<reference evidence="3" key="1">
    <citation type="journal article" date="2013" name="Nat. Genet.">
        <title>The Capsella rubella genome and the genomic consequences of rapid mating system evolution.</title>
        <authorList>
            <person name="Slotte T."/>
            <person name="Hazzouri K.M."/>
            <person name="Agren J.A."/>
            <person name="Koenig D."/>
            <person name="Maumus F."/>
            <person name="Guo Y.L."/>
            <person name="Steige K."/>
            <person name="Platts A.E."/>
            <person name="Escobar J.S."/>
            <person name="Newman L.K."/>
            <person name="Wang W."/>
            <person name="Mandakova T."/>
            <person name="Vello E."/>
            <person name="Smith L.M."/>
            <person name="Henz S.R."/>
            <person name="Steffen J."/>
            <person name="Takuno S."/>
            <person name="Brandvain Y."/>
            <person name="Coop G."/>
            <person name="Andolfatto P."/>
            <person name="Hu T.T."/>
            <person name="Blanchette M."/>
            <person name="Clark R.M."/>
            <person name="Quesneville H."/>
            <person name="Nordborg M."/>
            <person name="Gaut B.S."/>
            <person name="Lysak M.A."/>
            <person name="Jenkins J."/>
            <person name="Grimwood J."/>
            <person name="Chapman J."/>
            <person name="Prochnik S."/>
            <person name="Shu S."/>
            <person name="Rokhsar D."/>
            <person name="Schmutz J."/>
            <person name="Weigel D."/>
            <person name="Wright S.I."/>
        </authorList>
    </citation>
    <scope>NUCLEOTIDE SEQUENCE [LARGE SCALE GENOMIC DNA]</scope>
    <source>
        <strain evidence="3">cv. Monte Gargano</strain>
    </source>
</reference>
<dbReference type="Proteomes" id="UP000029121">
    <property type="component" value="Unassembled WGS sequence"/>
</dbReference>
<dbReference type="PANTHER" id="PTHR31710">
    <property type="entry name" value="GB|AAF16529.1-RELATED"/>
    <property type="match status" value="1"/>
</dbReference>
<dbReference type="EMBL" id="KB870805">
    <property type="protein sequence ID" value="EOA36586.1"/>
    <property type="molecule type" value="Genomic_DNA"/>
</dbReference>
<keyword evidence="1" id="KW-0732">Signal</keyword>
<dbReference type="PANTHER" id="PTHR31710:SF39">
    <property type="entry name" value="PLANT THIONIN FAMILY PROTEIN"/>
    <property type="match status" value="1"/>
</dbReference>
<feature type="signal peptide" evidence="1">
    <location>
        <begin position="1"/>
        <end position="30"/>
    </location>
</feature>
<evidence type="ECO:0000313" key="3">
    <source>
        <dbReference type="Proteomes" id="UP000029121"/>
    </source>
</evidence>
<evidence type="ECO:0000313" key="2">
    <source>
        <dbReference type="EMBL" id="EOA36586.1"/>
    </source>
</evidence>
<dbReference type="AlphaFoldDB" id="R0GLE7"/>
<gene>
    <name evidence="2" type="ORF">CARUB_v10011775mg</name>
</gene>
<proteinExistence type="predicted"/>
<keyword evidence="3" id="KW-1185">Reference proteome</keyword>
<name>R0GLE7_9BRAS</name>
<dbReference type="KEGG" id="crb:17897426"/>
<protein>
    <recommendedName>
        <fullName evidence="4">Plant thionin family protein</fullName>
    </recommendedName>
</protein>
<evidence type="ECO:0000256" key="1">
    <source>
        <dbReference type="SAM" id="SignalP"/>
    </source>
</evidence>
<accession>R0GLE7</accession>
<sequence length="100" mass="10923">MAGHMSQRICNILIIVTLATMMFSAQIAESNKIALQVCLHNCVTNVCMKAGKKATPAKCKDACSQVCDDNPFNNEGYVVPPGKGDNPLVKFCKRFPWICS</sequence>
<organism evidence="2 3">
    <name type="scientific">Capsella rubella</name>
    <dbReference type="NCBI Taxonomy" id="81985"/>
    <lineage>
        <taxon>Eukaryota</taxon>
        <taxon>Viridiplantae</taxon>
        <taxon>Streptophyta</taxon>
        <taxon>Embryophyta</taxon>
        <taxon>Tracheophyta</taxon>
        <taxon>Spermatophyta</taxon>
        <taxon>Magnoliopsida</taxon>
        <taxon>eudicotyledons</taxon>
        <taxon>Gunneridae</taxon>
        <taxon>Pentapetalae</taxon>
        <taxon>rosids</taxon>
        <taxon>malvids</taxon>
        <taxon>Brassicales</taxon>
        <taxon>Brassicaceae</taxon>
        <taxon>Camelineae</taxon>
        <taxon>Capsella</taxon>
    </lineage>
</organism>
<dbReference type="OrthoDB" id="1037660at2759"/>
<feature type="chain" id="PRO_5004342621" description="Plant thionin family protein" evidence="1">
    <location>
        <begin position="31"/>
        <end position="100"/>
    </location>
</feature>